<comment type="similarity">
    <text evidence="1">Belongs to the CWC16 family.</text>
</comment>
<dbReference type="Pfam" id="PF04502">
    <property type="entry name" value="Saf4_Yju2"/>
    <property type="match status" value="1"/>
</dbReference>
<dbReference type="PANTHER" id="PTHR12111">
    <property type="entry name" value="SPLICING FACTOR YJU2"/>
    <property type="match status" value="1"/>
</dbReference>
<evidence type="ECO:0000256" key="1">
    <source>
        <dbReference type="ARBA" id="ARBA00005595"/>
    </source>
</evidence>
<dbReference type="PANTHER" id="PTHR12111:SF2">
    <property type="entry name" value="SPLICING FACTOR YJU2B-RELATED"/>
    <property type="match status" value="1"/>
</dbReference>
<proteinExistence type="inferred from homology"/>
<organism evidence="3 4">
    <name type="scientific">Pythium insidiosum</name>
    <name type="common">Pythiosis disease agent</name>
    <dbReference type="NCBI Taxonomy" id="114742"/>
    <lineage>
        <taxon>Eukaryota</taxon>
        <taxon>Sar</taxon>
        <taxon>Stramenopiles</taxon>
        <taxon>Oomycota</taxon>
        <taxon>Peronosporomycetes</taxon>
        <taxon>Pythiales</taxon>
        <taxon>Pythiaceae</taxon>
        <taxon>Pythium</taxon>
    </lineage>
</organism>
<keyword evidence="4" id="KW-1185">Reference proteome</keyword>
<evidence type="ECO:0000256" key="2">
    <source>
        <dbReference type="SAM" id="MobiDB-lite"/>
    </source>
</evidence>
<accession>A0AAD5Q2D4</accession>
<name>A0AAD5Q2D4_PYTIN</name>
<dbReference type="GO" id="GO:0071014">
    <property type="term" value="C:post-mRNA release spliceosomal complex"/>
    <property type="evidence" value="ECO:0007669"/>
    <property type="project" value="TreeGrafter"/>
</dbReference>
<comment type="caution">
    <text evidence="3">The sequence shown here is derived from an EMBL/GenBank/DDBJ whole genome shotgun (WGS) entry which is preliminary data.</text>
</comment>
<dbReference type="AlphaFoldDB" id="A0AAD5Q2D4"/>
<evidence type="ECO:0000313" key="3">
    <source>
        <dbReference type="EMBL" id="KAJ0392585.1"/>
    </source>
</evidence>
<feature type="compositionally biased region" description="Basic and acidic residues" evidence="2">
    <location>
        <begin position="262"/>
        <end position="290"/>
    </location>
</feature>
<dbReference type="GO" id="GO:0005684">
    <property type="term" value="C:U2-type spliceosomal complex"/>
    <property type="evidence" value="ECO:0007669"/>
    <property type="project" value="TreeGrafter"/>
</dbReference>
<protein>
    <recommendedName>
        <fullName evidence="5">Coiled-coil domain-containing protein</fullName>
    </recommendedName>
</protein>
<reference evidence="3" key="1">
    <citation type="submission" date="2021-12" db="EMBL/GenBank/DDBJ databases">
        <title>Prjna785345.</title>
        <authorList>
            <person name="Rujirawat T."/>
            <person name="Krajaejun T."/>
        </authorList>
    </citation>
    <scope>NUCLEOTIDE SEQUENCE</scope>
    <source>
        <strain evidence="3">Pi057C3</strain>
    </source>
</reference>
<evidence type="ECO:0008006" key="5">
    <source>
        <dbReference type="Google" id="ProtNLM"/>
    </source>
</evidence>
<feature type="region of interest" description="Disordered" evidence="2">
    <location>
        <begin position="259"/>
        <end position="334"/>
    </location>
</feature>
<feature type="region of interest" description="Disordered" evidence="2">
    <location>
        <begin position="114"/>
        <end position="153"/>
    </location>
</feature>
<dbReference type="GO" id="GO:0000398">
    <property type="term" value="P:mRNA splicing, via spliceosome"/>
    <property type="evidence" value="ECO:0007669"/>
    <property type="project" value="InterPro"/>
</dbReference>
<dbReference type="Proteomes" id="UP001209570">
    <property type="component" value="Unassembled WGS sequence"/>
</dbReference>
<dbReference type="InterPro" id="IPR007590">
    <property type="entry name" value="Saf4/Yju2"/>
</dbReference>
<sequence length="334" mass="37593">MSSLAAARADNYYFPKDWRPEDGSLNRFHGSHPLGKRAKGDGVLVVRFEMPFNVWCLHCETHIGRGVRFNARKRCVGAYFSTPLYEFRLTCATCKGEMVVETDPEHRGYKLVSGIKKQRTAADGDDADDEGEHGARAPSPATAVARQQDDSDHVERLNAPDVATRVASDPFFHLEHENEDKRRAAQRAKGLSALIDVQDAQFKDDYASNAALRQRFRQEKKRRQRRAAHADALGVSIPLVDVHPEDVAHSKATVFKGVHRAARLEKDPRSATARGDSRRPAKRARSDDSFQHFGDQLASKLHRYKKEKQAGHAPSRRQDVDRVAARARSLLSRR</sequence>
<gene>
    <name evidence="3" type="ORF">P43SY_004183</name>
</gene>
<evidence type="ECO:0000313" key="4">
    <source>
        <dbReference type="Proteomes" id="UP001209570"/>
    </source>
</evidence>
<dbReference type="EMBL" id="JAKCXM010000609">
    <property type="protein sequence ID" value="KAJ0392585.1"/>
    <property type="molecule type" value="Genomic_DNA"/>
</dbReference>